<keyword evidence="8 9" id="KW-0807">Transducer</keyword>
<evidence type="ECO:0000256" key="3">
    <source>
        <dbReference type="ARBA" id="ARBA00022692"/>
    </source>
</evidence>
<feature type="transmembrane region" description="Helical" evidence="10">
    <location>
        <begin position="51"/>
        <end position="72"/>
    </location>
</feature>
<evidence type="ECO:0000256" key="6">
    <source>
        <dbReference type="ARBA" id="ARBA00023136"/>
    </source>
</evidence>
<dbReference type="Pfam" id="PF00001">
    <property type="entry name" value="7tm_1"/>
    <property type="match status" value="1"/>
</dbReference>
<comment type="caution">
    <text evidence="12">The sequence shown here is derived from an EMBL/GenBank/DDBJ whole genome shotgun (WGS) entry which is preliminary data.</text>
</comment>
<keyword evidence="7 9" id="KW-0675">Receptor</keyword>
<evidence type="ECO:0000313" key="13">
    <source>
        <dbReference type="Proteomes" id="UP001303046"/>
    </source>
</evidence>
<evidence type="ECO:0000256" key="4">
    <source>
        <dbReference type="ARBA" id="ARBA00022989"/>
    </source>
</evidence>
<evidence type="ECO:0000256" key="5">
    <source>
        <dbReference type="ARBA" id="ARBA00023040"/>
    </source>
</evidence>
<comment type="similarity">
    <text evidence="2 9">Belongs to the G-protein coupled receptor 1 family.</text>
</comment>
<accession>A0ABR1BTK2</accession>
<dbReference type="PROSITE" id="PS00237">
    <property type="entry name" value="G_PROTEIN_RECEP_F1_1"/>
    <property type="match status" value="1"/>
</dbReference>
<keyword evidence="6 10" id="KW-0472">Membrane</keyword>
<dbReference type="PROSITE" id="PS50262">
    <property type="entry name" value="G_PROTEIN_RECEP_F1_2"/>
    <property type="match status" value="1"/>
</dbReference>
<dbReference type="Proteomes" id="UP001303046">
    <property type="component" value="Unassembled WGS sequence"/>
</dbReference>
<dbReference type="InterPro" id="IPR000611">
    <property type="entry name" value="NPY_rcpt"/>
</dbReference>
<evidence type="ECO:0000256" key="2">
    <source>
        <dbReference type="ARBA" id="ARBA00010663"/>
    </source>
</evidence>
<evidence type="ECO:0000256" key="9">
    <source>
        <dbReference type="RuleBase" id="RU000688"/>
    </source>
</evidence>
<evidence type="ECO:0000256" key="7">
    <source>
        <dbReference type="ARBA" id="ARBA00023170"/>
    </source>
</evidence>
<reference evidence="12 13" key="1">
    <citation type="submission" date="2023-08" db="EMBL/GenBank/DDBJ databases">
        <title>A Necator americanus chromosomal reference genome.</title>
        <authorList>
            <person name="Ilik V."/>
            <person name="Petrzelkova K.J."/>
            <person name="Pardy F."/>
            <person name="Fuh T."/>
            <person name="Niatou-Singa F.S."/>
            <person name="Gouil Q."/>
            <person name="Baker L."/>
            <person name="Ritchie M.E."/>
            <person name="Jex A.R."/>
            <person name="Gazzola D."/>
            <person name="Li H."/>
            <person name="Toshio Fujiwara R."/>
            <person name="Zhan B."/>
            <person name="Aroian R.V."/>
            <person name="Pafco B."/>
            <person name="Schwarz E.M."/>
        </authorList>
    </citation>
    <scope>NUCLEOTIDE SEQUENCE [LARGE SCALE GENOMIC DNA]</scope>
    <source>
        <strain evidence="12 13">Aroian</strain>
        <tissue evidence="12">Whole animal</tissue>
    </source>
</reference>
<evidence type="ECO:0000256" key="10">
    <source>
        <dbReference type="SAM" id="Phobius"/>
    </source>
</evidence>
<feature type="transmembrane region" description="Helical" evidence="10">
    <location>
        <begin position="130"/>
        <end position="149"/>
    </location>
</feature>
<dbReference type="InterPro" id="IPR017452">
    <property type="entry name" value="GPCR_Rhodpsn_7TM"/>
</dbReference>
<feature type="transmembrane region" description="Helical" evidence="10">
    <location>
        <begin position="12"/>
        <end position="39"/>
    </location>
</feature>
<keyword evidence="3 9" id="KW-0812">Transmembrane</keyword>
<evidence type="ECO:0000256" key="1">
    <source>
        <dbReference type="ARBA" id="ARBA00004141"/>
    </source>
</evidence>
<dbReference type="SUPFAM" id="SSF81321">
    <property type="entry name" value="Family A G protein-coupled receptor-like"/>
    <property type="match status" value="1"/>
</dbReference>
<keyword evidence="5 9" id="KW-0297">G-protein coupled receptor</keyword>
<keyword evidence="4 10" id="KW-1133">Transmembrane helix</keyword>
<dbReference type="PRINTS" id="PR00237">
    <property type="entry name" value="GPCRRHODOPSN"/>
</dbReference>
<dbReference type="PANTHER" id="PTHR45695:SF37">
    <property type="entry name" value="FREE FATTY ACID RECEPTOR 4-LIKE"/>
    <property type="match status" value="1"/>
</dbReference>
<evidence type="ECO:0000259" key="11">
    <source>
        <dbReference type="PROSITE" id="PS50262"/>
    </source>
</evidence>
<comment type="subcellular location">
    <subcellularLocation>
        <location evidence="1">Membrane</location>
        <topology evidence="1">Multi-pass membrane protein</topology>
    </subcellularLocation>
</comment>
<keyword evidence="13" id="KW-1185">Reference proteome</keyword>
<name>A0ABR1BTK2_NECAM</name>
<dbReference type="PANTHER" id="PTHR45695">
    <property type="entry name" value="LEUCOKININ RECEPTOR-RELATED"/>
    <property type="match status" value="1"/>
</dbReference>
<evidence type="ECO:0000313" key="12">
    <source>
        <dbReference type="EMBL" id="KAK6729091.1"/>
    </source>
</evidence>
<organism evidence="12 13">
    <name type="scientific">Necator americanus</name>
    <name type="common">Human hookworm</name>
    <dbReference type="NCBI Taxonomy" id="51031"/>
    <lineage>
        <taxon>Eukaryota</taxon>
        <taxon>Metazoa</taxon>
        <taxon>Ecdysozoa</taxon>
        <taxon>Nematoda</taxon>
        <taxon>Chromadorea</taxon>
        <taxon>Rhabditida</taxon>
        <taxon>Rhabditina</taxon>
        <taxon>Rhabditomorpha</taxon>
        <taxon>Strongyloidea</taxon>
        <taxon>Ancylostomatidae</taxon>
        <taxon>Bunostominae</taxon>
        <taxon>Necator</taxon>
    </lineage>
</organism>
<gene>
    <name evidence="12" type="primary">Necator_chrI.g2380</name>
    <name evidence="12" type="ORF">RB195_006253</name>
</gene>
<dbReference type="Gene3D" id="1.20.1070.10">
    <property type="entry name" value="Rhodopsin 7-helix transmembrane proteins"/>
    <property type="match status" value="2"/>
</dbReference>
<dbReference type="InterPro" id="IPR000276">
    <property type="entry name" value="GPCR_Rhodpsn"/>
</dbReference>
<dbReference type="PRINTS" id="PR01012">
    <property type="entry name" value="NRPEPTIDEYR"/>
</dbReference>
<feature type="transmembrane region" description="Helical" evidence="10">
    <location>
        <begin position="258"/>
        <end position="279"/>
    </location>
</feature>
<protein>
    <recommendedName>
        <fullName evidence="11">G-protein coupled receptors family 1 profile domain-containing protein</fullName>
    </recommendedName>
</protein>
<dbReference type="EMBL" id="JAVFWL010000001">
    <property type="protein sequence ID" value="KAK6729091.1"/>
    <property type="molecule type" value="Genomic_DNA"/>
</dbReference>
<proteinExistence type="inferred from homology"/>
<sequence>MKANCELEMTFYNVLLSIVFLFLFTLSLIGNSLVIFTILSKTHRTRSITNFYLLNLAVADLLRSVVCMPLTLLSELTKCWLLGPMMCKAVAYLQPVGVCASAYTLAVIAVERYHAICCPLQSRKWKTKVLLFIPLCAMVSLYGHVIYALSTAICTDNPAMQQPLIQAELPITSFSDWLFSSISRVPSINGLSAMDKIQKEQSLSAPDSKKVSIARPSSRLMSINTLFGTPRPSFDTSMLLRSTNQDKILSAKKKVTRMLLTIVVAFAVCWLPSHIWWLLVRASDLAGVHIWHSGLNMALTILTYISSTTNPVTYCFMNKGFRESVLSYCTKKRRSRSCSAPNSRRSPTKDVIRDTANTIPMIKIDRVDSTVYM</sequence>
<evidence type="ECO:0000256" key="8">
    <source>
        <dbReference type="ARBA" id="ARBA00023224"/>
    </source>
</evidence>
<feature type="domain" description="G-protein coupled receptors family 1 profile" evidence="11">
    <location>
        <begin position="30"/>
        <end position="314"/>
    </location>
</feature>